<dbReference type="GO" id="GO:0005886">
    <property type="term" value="C:plasma membrane"/>
    <property type="evidence" value="ECO:0007669"/>
    <property type="project" value="UniProtKB-SubCell"/>
</dbReference>
<evidence type="ECO:0000313" key="17">
    <source>
        <dbReference type="Proteomes" id="UP001162029"/>
    </source>
</evidence>
<dbReference type="PANTHER" id="PTHR16631:SF17">
    <property type="entry name" value="GLUCAN ENDO-1,3-BETA-GLUCOSIDASE BTGC"/>
    <property type="match status" value="1"/>
</dbReference>
<feature type="compositionally biased region" description="Polar residues" evidence="14">
    <location>
        <begin position="292"/>
        <end position="329"/>
    </location>
</feature>
<keyword evidence="15" id="KW-0732">Signal</keyword>
<keyword evidence="8" id="KW-0119">Carbohydrate metabolism</keyword>
<evidence type="ECO:0000256" key="5">
    <source>
        <dbReference type="ARBA" id="ARBA00022801"/>
    </source>
</evidence>
<evidence type="ECO:0000256" key="15">
    <source>
        <dbReference type="SAM" id="SignalP"/>
    </source>
</evidence>
<keyword evidence="4" id="KW-1003">Cell membrane</keyword>
<feature type="region of interest" description="Disordered" evidence="14">
    <location>
        <begin position="292"/>
        <end position="347"/>
    </location>
</feature>
<reference evidence="16" key="1">
    <citation type="submission" date="2022-12" db="EMBL/GenBank/DDBJ databases">
        <authorList>
            <person name="Webb A."/>
        </authorList>
    </citation>
    <scope>NUCLEOTIDE SEQUENCE</scope>
    <source>
        <strain evidence="16">Pd1</strain>
    </source>
</reference>
<evidence type="ECO:0000256" key="4">
    <source>
        <dbReference type="ARBA" id="ARBA00022475"/>
    </source>
</evidence>
<name>A0AAV0U9E9_9STRA</name>
<evidence type="ECO:0000256" key="7">
    <source>
        <dbReference type="ARBA" id="ARBA00023180"/>
    </source>
</evidence>
<dbReference type="GO" id="GO:0042973">
    <property type="term" value="F:glucan endo-1,3-beta-D-glucosidase activity"/>
    <property type="evidence" value="ECO:0007669"/>
    <property type="project" value="UniProtKB-EC"/>
</dbReference>
<evidence type="ECO:0000256" key="14">
    <source>
        <dbReference type="SAM" id="MobiDB-lite"/>
    </source>
</evidence>
<sequence length="347" mass="37850">MVRAIYKTIFAMLAAIACSSTQADLGVAYSPWNHEHPTGDIILTDFKLIARDFSFVRTFNVNIGNVNVVEIAAAAGIGIDVGVDMTVKDKIDSEIKAVCDAYKMYSQTIRTVYVGNENLLNNGFGQYSVEEIIQYIKQVQKCVGPDVRVGTVQRINEWLTVSGVEKIVEVSTACGANIYPFFSNLGTMSPVQMLQAQWEQIATKHGNMDKWSVSETGWSSGGPNPNGNTASVEAAQEYLNDVALWSVNKTVIWFMFSDPIISYNGMEIEKHFGIYDATCSTKKLVLPAKQISPNMSNTTSLPTPSKDQPVQQNAGDHSTPVTSGDQPQDVNKEMGKSSGTTGKDCAM</sequence>
<organism evidence="16 17">
    <name type="scientific">Peronospora destructor</name>
    <dbReference type="NCBI Taxonomy" id="86335"/>
    <lineage>
        <taxon>Eukaryota</taxon>
        <taxon>Sar</taxon>
        <taxon>Stramenopiles</taxon>
        <taxon>Oomycota</taxon>
        <taxon>Peronosporomycetes</taxon>
        <taxon>Peronosporales</taxon>
        <taxon>Peronosporaceae</taxon>
        <taxon>Peronospora</taxon>
    </lineage>
</organism>
<comment type="subcellular location">
    <subcellularLocation>
        <location evidence="2">Cell membrane</location>
    </subcellularLocation>
</comment>
<dbReference type="EC" id="3.2.1.39" evidence="3"/>
<keyword evidence="10" id="KW-0624">Polysaccharide degradation</keyword>
<comment type="caution">
    <text evidence="16">The sequence shown here is derived from an EMBL/GenBank/DDBJ whole genome shotgun (WGS) entry which is preliminary data.</text>
</comment>
<dbReference type="SUPFAM" id="SSF51445">
    <property type="entry name" value="(Trans)glycosidases"/>
    <property type="match status" value="1"/>
</dbReference>
<evidence type="ECO:0000313" key="16">
    <source>
        <dbReference type="EMBL" id="CAI5732070.1"/>
    </source>
</evidence>
<evidence type="ECO:0000256" key="13">
    <source>
        <dbReference type="ARBA" id="ARBA00043078"/>
    </source>
</evidence>
<accession>A0AAV0U9E9</accession>
<dbReference type="AlphaFoldDB" id="A0AAV0U9E9"/>
<feature type="chain" id="PRO_5043673313" description="glucan endo-1,3-beta-D-glucosidase" evidence="15">
    <location>
        <begin position="24"/>
        <end position="347"/>
    </location>
</feature>
<gene>
    <name evidence="16" type="ORF">PDE001_LOCUS4995</name>
</gene>
<comment type="catalytic activity">
    <reaction evidence="1">
        <text>Hydrolysis of (1-&gt;3)-beta-D-glucosidic linkages in (1-&gt;3)-beta-D-glucans.</text>
        <dbReference type="EC" id="3.2.1.39"/>
    </reaction>
</comment>
<protein>
    <recommendedName>
        <fullName evidence="3">glucan endo-1,3-beta-D-glucosidase</fullName>
        <ecNumber evidence="3">3.2.1.39</ecNumber>
    </recommendedName>
    <alternativeName>
        <fullName evidence="13">Endo-1,3-beta-glucanase btgC</fullName>
    </alternativeName>
    <alternativeName>
        <fullName evidence="12">Laminarinase btgC</fullName>
    </alternativeName>
</protein>
<evidence type="ECO:0000256" key="2">
    <source>
        <dbReference type="ARBA" id="ARBA00004236"/>
    </source>
</evidence>
<keyword evidence="6" id="KW-0472">Membrane</keyword>
<dbReference type="InterPro" id="IPR050732">
    <property type="entry name" value="Beta-glucan_modifiers"/>
</dbReference>
<evidence type="ECO:0000256" key="12">
    <source>
        <dbReference type="ARBA" id="ARBA00042373"/>
    </source>
</evidence>
<dbReference type="InterPro" id="IPR017853">
    <property type="entry name" value="GH"/>
</dbReference>
<evidence type="ECO:0000256" key="3">
    <source>
        <dbReference type="ARBA" id="ARBA00012780"/>
    </source>
</evidence>
<evidence type="ECO:0000256" key="11">
    <source>
        <dbReference type="ARBA" id="ARBA00037649"/>
    </source>
</evidence>
<comment type="function">
    <text evidence="11">Glucanases play a role in cell expansion during growth, in cell-cell fusion during mating, and in spore release during sporulation. This enzyme may be involved in beta-glucan degradation. Active on laminarin and lichenan.</text>
</comment>
<keyword evidence="17" id="KW-1185">Reference proteome</keyword>
<keyword evidence="5" id="KW-0378">Hydrolase</keyword>
<keyword evidence="7" id="KW-0325">Glycoprotein</keyword>
<dbReference type="GO" id="GO:0071555">
    <property type="term" value="P:cell wall organization"/>
    <property type="evidence" value="ECO:0007669"/>
    <property type="project" value="UniProtKB-KW"/>
</dbReference>
<dbReference type="PROSITE" id="PS51257">
    <property type="entry name" value="PROKAR_LIPOPROTEIN"/>
    <property type="match status" value="1"/>
</dbReference>
<evidence type="ECO:0000256" key="8">
    <source>
        <dbReference type="ARBA" id="ARBA00023277"/>
    </source>
</evidence>
<dbReference type="Proteomes" id="UP001162029">
    <property type="component" value="Unassembled WGS sequence"/>
</dbReference>
<evidence type="ECO:0000256" key="1">
    <source>
        <dbReference type="ARBA" id="ARBA00000382"/>
    </source>
</evidence>
<dbReference type="PANTHER" id="PTHR16631">
    <property type="entry name" value="GLUCAN 1,3-BETA-GLUCOSIDASE"/>
    <property type="match status" value="1"/>
</dbReference>
<evidence type="ECO:0000256" key="9">
    <source>
        <dbReference type="ARBA" id="ARBA00023316"/>
    </source>
</evidence>
<dbReference type="GO" id="GO:0000272">
    <property type="term" value="P:polysaccharide catabolic process"/>
    <property type="evidence" value="ECO:0007669"/>
    <property type="project" value="UniProtKB-KW"/>
</dbReference>
<keyword evidence="9" id="KW-0961">Cell wall biogenesis/degradation</keyword>
<evidence type="ECO:0000256" key="6">
    <source>
        <dbReference type="ARBA" id="ARBA00023136"/>
    </source>
</evidence>
<feature type="signal peptide" evidence="15">
    <location>
        <begin position="1"/>
        <end position="23"/>
    </location>
</feature>
<proteinExistence type="predicted"/>
<dbReference type="EMBL" id="CANTFM010000938">
    <property type="protein sequence ID" value="CAI5732070.1"/>
    <property type="molecule type" value="Genomic_DNA"/>
</dbReference>
<dbReference type="Gene3D" id="3.20.20.80">
    <property type="entry name" value="Glycosidases"/>
    <property type="match status" value="1"/>
</dbReference>
<evidence type="ECO:0000256" key="10">
    <source>
        <dbReference type="ARBA" id="ARBA00023326"/>
    </source>
</evidence>